<proteinExistence type="predicted"/>
<feature type="compositionally biased region" description="Pro residues" evidence="1">
    <location>
        <begin position="288"/>
        <end position="307"/>
    </location>
</feature>
<evidence type="ECO:0000313" key="3">
    <source>
        <dbReference type="Proteomes" id="UP000735302"/>
    </source>
</evidence>
<dbReference type="EMBL" id="BLXT01007631">
    <property type="protein sequence ID" value="GFO40683.1"/>
    <property type="molecule type" value="Genomic_DNA"/>
</dbReference>
<feature type="compositionally biased region" description="Low complexity" evidence="1">
    <location>
        <begin position="258"/>
        <end position="270"/>
    </location>
</feature>
<organism evidence="2 3">
    <name type="scientific">Plakobranchus ocellatus</name>
    <dbReference type="NCBI Taxonomy" id="259542"/>
    <lineage>
        <taxon>Eukaryota</taxon>
        <taxon>Metazoa</taxon>
        <taxon>Spiralia</taxon>
        <taxon>Lophotrochozoa</taxon>
        <taxon>Mollusca</taxon>
        <taxon>Gastropoda</taxon>
        <taxon>Heterobranchia</taxon>
        <taxon>Euthyneura</taxon>
        <taxon>Panpulmonata</taxon>
        <taxon>Sacoglossa</taxon>
        <taxon>Placobranchoidea</taxon>
        <taxon>Plakobranchidae</taxon>
        <taxon>Plakobranchus</taxon>
    </lineage>
</organism>
<dbReference type="AlphaFoldDB" id="A0AAV4D934"/>
<feature type="region of interest" description="Disordered" evidence="1">
    <location>
        <begin position="170"/>
        <end position="310"/>
    </location>
</feature>
<name>A0AAV4D934_9GAST</name>
<keyword evidence="3" id="KW-1185">Reference proteome</keyword>
<accession>A0AAV4D934</accession>
<feature type="compositionally biased region" description="Basic and acidic residues" evidence="1">
    <location>
        <begin position="218"/>
        <end position="237"/>
    </location>
</feature>
<evidence type="ECO:0000256" key="1">
    <source>
        <dbReference type="SAM" id="MobiDB-lite"/>
    </source>
</evidence>
<evidence type="ECO:0000313" key="2">
    <source>
        <dbReference type="EMBL" id="GFO40683.1"/>
    </source>
</evidence>
<reference evidence="2 3" key="1">
    <citation type="journal article" date="2021" name="Elife">
        <title>Chloroplast acquisition without the gene transfer in kleptoplastic sea slugs, Plakobranchus ocellatus.</title>
        <authorList>
            <person name="Maeda T."/>
            <person name="Takahashi S."/>
            <person name="Yoshida T."/>
            <person name="Shimamura S."/>
            <person name="Takaki Y."/>
            <person name="Nagai Y."/>
            <person name="Toyoda A."/>
            <person name="Suzuki Y."/>
            <person name="Arimoto A."/>
            <person name="Ishii H."/>
            <person name="Satoh N."/>
            <person name="Nishiyama T."/>
            <person name="Hasebe M."/>
            <person name="Maruyama T."/>
            <person name="Minagawa J."/>
            <person name="Obokata J."/>
            <person name="Shigenobu S."/>
        </authorList>
    </citation>
    <scope>NUCLEOTIDE SEQUENCE [LARGE SCALE GENOMIC DNA]</scope>
</reference>
<dbReference type="Proteomes" id="UP000735302">
    <property type="component" value="Unassembled WGS sequence"/>
</dbReference>
<comment type="caution">
    <text evidence="2">The sequence shown here is derived from an EMBL/GenBank/DDBJ whole genome shotgun (WGS) entry which is preliminary data.</text>
</comment>
<protein>
    <submittedName>
        <fullName evidence="2">Gag-like protein</fullName>
    </submittedName>
</protein>
<sequence>MVELKSNEQAKKLGAIATFLDIPVTVSTHKSLNSSKGVIRSRDLRCCSAEEMVEELSGVTHALRIKVRRGEEKIQTDTVVLTFDSLKPPSRIRAGYLTLDVRQYVPLPMRCYECQRYGTAMTGETIQPAARPVRSSWKNKPFFATKLRRQARKAVVVEIHKTISTRTFASAVKSQLRTKPAALPKDGGRSVPSAPPKRKKAQKDSPAPSPQGAAEPEVPAKRRVEKSKRQEAPRETVNRFAPLAMDAEDAISSIWGDSSTPSSPRASASPMECPPSPSKPQSPSKSCLPPPAEKPQGPPPSPSPLYPFTPEVHECRLGEGQVPPRGYTLLLPQGGSPGGEAALLSRNETHFSDIDLKTGLHAAAATISLEKTLTVCSLYLLSIPKFRNFLWLNSLRSFRSPFSCWETSTRIPLRGGTPAGIGGGGCSRSSQLKMTLSF</sequence>
<gene>
    <name evidence="2" type="ORF">PoB_006718800</name>
</gene>